<dbReference type="RefSeq" id="WP_140945046.1">
    <property type="nucleotide sequence ID" value="NZ_FAOO01000008.1"/>
</dbReference>
<gene>
    <name evidence="1" type="ORF">JGI1_01302</name>
</gene>
<evidence type="ECO:0000313" key="2">
    <source>
        <dbReference type="Proteomes" id="UP000320623"/>
    </source>
</evidence>
<reference evidence="2" key="1">
    <citation type="submission" date="2015-11" db="EMBL/GenBank/DDBJ databases">
        <authorList>
            <person name="Varghese N."/>
        </authorList>
    </citation>
    <scope>NUCLEOTIDE SEQUENCE [LARGE SCALE GENOMIC DNA]</scope>
</reference>
<protein>
    <submittedName>
        <fullName evidence="1">Uncharacterized protein</fullName>
    </submittedName>
</protein>
<dbReference type="OrthoDB" id="9790595at2"/>
<proteinExistence type="predicted"/>
<keyword evidence="2" id="KW-1185">Reference proteome</keyword>
<name>A0A0S4N3S6_9BACT</name>
<dbReference type="PROSITE" id="PS51257">
    <property type="entry name" value="PROKAR_LIPOPROTEIN"/>
    <property type="match status" value="1"/>
</dbReference>
<dbReference type="STRING" id="1643428.GCA_001442855_01274"/>
<dbReference type="EMBL" id="FAOO01000008">
    <property type="protein sequence ID" value="CUU05680.1"/>
    <property type="molecule type" value="Genomic_DNA"/>
</dbReference>
<dbReference type="Proteomes" id="UP000320623">
    <property type="component" value="Unassembled WGS sequence"/>
</dbReference>
<accession>A0A0S4N3S6</accession>
<sequence length="194" mass="21228">MKFKSFLLFVITILLTSCQKEQQSEILPYINLTVEGKAIKMDSVIAVYDDSAGVMSLIGAKYSGVELSNLIAIGFKFSTGVQAPKTYDASKIPIEMMAIYRDSSGIYSTAKLDSLNNPDTPIGLGILNLTSHNLQLHTIAGNFDLRPKIINPQTWEPGTKTIQINGSFQSFYVFLARGGTPPVPMKIAPKITIH</sequence>
<dbReference type="AlphaFoldDB" id="A0A0S4N3S6"/>
<evidence type="ECO:0000313" key="1">
    <source>
        <dbReference type="EMBL" id="CUU05680.1"/>
    </source>
</evidence>
<organism evidence="1 2">
    <name type="scientific">Candidatus Thermokryptus mobilis</name>
    <dbReference type="NCBI Taxonomy" id="1643428"/>
    <lineage>
        <taxon>Bacteria</taxon>
        <taxon>Pseudomonadati</taxon>
        <taxon>Candidatus Kryptoniota</taxon>
        <taxon>Candidatus Thermokryptus</taxon>
    </lineage>
</organism>